<keyword evidence="1" id="KW-0472">Membrane</keyword>
<evidence type="ECO:0000313" key="3">
    <source>
        <dbReference type="Proteomes" id="UP000031258"/>
    </source>
</evidence>
<evidence type="ECO:0000313" key="2">
    <source>
        <dbReference type="EMBL" id="KIE04250.1"/>
    </source>
</evidence>
<sequence>MSNKIHYKNYRELRERGCKEKGKLFLYEFFNRLNTRGYMNKKPPSLITGLKQKIALLSEKTNHQIVKQYVCISNNEHLKTMGAVALVAMLFVPEIGLAADNVDAFKSMFDKIAGWITGSAGKLITVIAIAVAAFIGVLGFSMKYVLGSFGVGLLLAFSVSIVNMLFAV</sequence>
<accession>A0A0C1QW74</accession>
<dbReference type="Pfam" id="PF04956">
    <property type="entry name" value="TrbC"/>
    <property type="match status" value="1"/>
</dbReference>
<dbReference type="AlphaFoldDB" id="A0A0C1QW74"/>
<keyword evidence="3" id="KW-1185">Reference proteome</keyword>
<comment type="caution">
    <text evidence="2">The sequence shown here is derived from an EMBL/GenBank/DDBJ whole genome shotgun (WGS) entry which is preliminary data.</text>
</comment>
<dbReference type="Proteomes" id="UP000031258">
    <property type="component" value="Unassembled WGS sequence"/>
</dbReference>
<reference evidence="2 3" key="1">
    <citation type="submission" date="2014-11" db="EMBL/GenBank/DDBJ databases">
        <title>A Rickettsiales Symbiont of Amoebae With Ancient Features.</title>
        <authorList>
            <person name="Schulz F."/>
            <person name="Martijn J."/>
            <person name="Wascher F."/>
            <person name="Kostanjsek R."/>
            <person name="Ettema T.J."/>
            <person name="Horn M."/>
        </authorList>
    </citation>
    <scope>NUCLEOTIDE SEQUENCE [LARGE SCALE GENOMIC DNA]</scope>
    <source>
        <strain evidence="2 3">UWC36</strain>
    </source>
</reference>
<organism evidence="2 3">
    <name type="scientific">Candidatus Jidaibacter acanthamoebae</name>
    <dbReference type="NCBI Taxonomy" id="86105"/>
    <lineage>
        <taxon>Bacteria</taxon>
        <taxon>Pseudomonadati</taxon>
        <taxon>Pseudomonadota</taxon>
        <taxon>Alphaproteobacteria</taxon>
        <taxon>Rickettsiales</taxon>
        <taxon>Candidatus Midichloriaceae</taxon>
        <taxon>Candidatus Jidaibacter</taxon>
    </lineage>
</organism>
<keyword evidence="1" id="KW-1133">Transmembrane helix</keyword>
<dbReference type="RefSeq" id="WP_039459124.1">
    <property type="nucleotide sequence ID" value="NZ_JSWE01000208.1"/>
</dbReference>
<name>A0A0C1QW74_9RICK</name>
<evidence type="ECO:0000256" key="1">
    <source>
        <dbReference type="SAM" id="Phobius"/>
    </source>
</evidence>
<gene>
    <name evidence="2" type="ORF">NF27_IP00180</name>
</gene>
<protein>
    <submittedName>
        <fullName evidence="2">Uncharacterized protein</fullName>
    </submittedName>
</protein>
<proteinExistence type="predicted"/>
<dbReference type="InterPro" id="IPR007039">
    <property type="entry name" value="TrbC/VirB2"/>
</dbReference>
<dbReference type="EMBL" id="JSWE01000208">
    <property type="protein sequence ID" value="KIE04250.1"/>
    <property type="molecule type" value="Genomic_DNA"/>
</dbReference>
<dbReference type="STRING" id="86105.NF27_IP00180"/>
<feature type="transmembrane region" description="Helical" evidence="1">
    <location>
        <begin position="115"/>
        <end position="138"/>
    </location>
</feature>
<keyword evidence="1" id="KW-0812">Transmembrane</keyword>
<feature type="transmembrane region" description="Helical" evidence="1">
    <location>
        <begin position="144"/>
        <end position="166"/>
    </location>
</feature>